<keyword evidence="6" id="KW-1185">Reference proteome</keyword>
<organism evidence="6">
    <name type="scientific">Selaginella moellendorffii</name>
    <name type="common">Spikemoss</name>
    <dbReference type="NCBI Taxonomy" id="88036"/>
    <lineage>
        <taxon>Eukaryota</taxon>
        <taxon>Viridiplantae</taxon>
        <taxon>Streptophyta</taxon>
        <taxon>Embryophyta</taxon>
        <taxon>Tracheophyta</taxon>
        <taxon>Lycopodiopsida</taxon>
        <taxon>Selaginellales</taxon>
        <taxon>Selaginellaceae</taxon>
        <taxon>Selaginella</taxon>
    </lineage>
</organism>
<dbReference type="KEGG" id="smo:SELMODRAFT_402169"/>
<evidence type="ECO:0000313" key="5">
    <source>
        <dbReference type="EMBL" id="EFJ37675.1"/>
    </source>
</evidence>
<protein>
    <recommendedName>
        <fullName evidence="4">CBS domain-containing protein</fullName>
    </recommendedName>
</protein>
<keyword evidence="2 3" id="KW-0129">CBS domain</keyword>
<dbReference type="STRING" id="88036.D8QPT7"/>
<evidence type="ECO:0000313" key="6">
    <source>
        <dbReference type="Proteomes" id="UP000001514"/>
    </source>
</evidence>
<dbReference type="OrthoDB" id="449052at2759"/>
<gene>
    <name evidence="5" type="ORF">SELMODRAFT_402169</name>
</gene>
<dbReference type="Gramene" id="EFJ37675">
    <property type="protein sequence ID" value="EFJ37675"/>
    <property type="gene ID" value="SELMODRAFT_402169"/>
</dbReference>
<evidence type="ECO:0000259" key="4">
    <source>
        <dbReference type="PROSITE" id="PS51371"/>
    </source>
</evidence>
<dbReference type="Proteomes" id="UP000001514">
    <property type="component" value="Unassembled WGS sequence"/>
</dbReference>
<dbReference type="OMA" id="TCTREET"/>
<dbReference type="PANTHER" id="PTHR13780">
    <property type="entry name" value="AMP-ACTIVATED PROTEIN KINASE, GAMMA REGULATORY SUBUNIT"/>
    <property type="match status" value="1"/>
</dbReference>
<dbReference type="InterPro" id="IPR000644">
    <property type="entry name" value="CBS_dom"/>
</dbReference>
<dbReference type="EMBL" id="GL377565">
    <property type="protein sequence ID" value="EFJ37675.1"/>
    <property type="molecule type" value="Genomic_DNA"/>
</dbReference>
<sequence length="468" mass="51933">MDIKTLEELVADGDSSLENKKEAVIHSIEAGSRTDTENSSLEPTEALKVFFDRVPLFSIPGIDNDRVVELEASDTMVSAITYLYKNKLLGAPVRDDRLPVNSPLADKYIGLVDFSGMVLWALQELEVEERQAEVAGLVITQRTKTASQAKDKEFSEKDEGGMGAKFVQSGFLDLIQQLDAVKSAKLGTLAQSFRWGPFLPVKHDDTLLHVLLLLSRHRLKAVPVIDSQDRLVRGFVTQNAAVQLLLQCSGLTWFDTIANKPLTELRAQLGLGASEVVCVNHDDVILDAMTTMWKFRISSVPVVERESRRLIGNVRGTDVLLMIEKPELFHQRRTLTVEKYMEVEAEWNQSDVLSNDVPLQEEIGASICAGTLSLGTIALPRMLDPVKSKAGDTLKQTMEKLVHARSDRSFVVDDKLCIVGVITLRDIINQFAPPLVEPPTQWSGFFESALQLTGSSLESPEESTPYWS</sequence>
<dbReference type="SUPFAM" id="SSF54631">
    <property type="entry name" value="CBS-domain pair"/>
    <property type="match status" value="2"/>
</dbReference>
<dbReference type="HOGENOM" id="CLU_036145_3_0_1"/>
<name>D8QPT7_SELML</name>
<feature type="domain" description="CBS" evidence="4">
    <location>
        <begin position="379"/>
        <end position="437"/>
    </location>
</feature>
<dbReference type="CDD" id="cd02205">
    <property type="entry name" value="CBS_pair_SF"/>
    <property type="match status" value="1"/>
</dbReference>
<keyword evidence="1" id="KW-0677">Repeat</keyword>
<feature type="domain" description="CBS" evidence="4">
    <location>
        <begin position="192"/>
        <end position="256"/>
    </location>
</feature>
<evidence type="ECO:0000256" key="3">
    <source>
        <dbReference type="PROSITE-ProRule" id="PRU00703"/>
    </source>
</evidence>
<dbReference type="Pfam" id="PF00571">
    <property type="entry name" value="CBS"/>
    <property type="match status" value="3"/>
</dbReference>
<evidence type="ECO:0000256" key="2">
    <source>
        <dbReference type="ARBA" id="ARBA00023122"/>
    </source>
</evidence>
<dbReference type="InterPro" id="IPR050511">
    <property type="entry name" value="AMPK_gamma/SDS23_families"/>
</dbReference>
<dbReference type="eggNOG" id="KOG1764">
    <property type="taxonomic scope" value="Eukaryota"/>
</dbReference>
<dbReference type="PROSITE" id="PS51371">
    <property type="entry name" value="CBS"/>
    <property type="match status" value="3"/>
</dbReference>
<dbReference type="SMART" id="SM00116">
    <property type="entry name" value="CBS"/>
    <property type="match status" value="3"/>
</dbReference>
<dbReference type="PANTHER" id="PTHR13780:SF124">
    <property type="entry name" value="OS01G0633400 PROTEIN"/>
    <property type="match status" value="1"/>
</dbReference>
<evidence type="ECO:0000256" key="1">
    <source>
        <dbReference type="ARBA" id="ARBA00022737"/>
    </source>
</evidence>
<feature type="domain" description="CBS" evidence="4">
    <location>
        <begin position="272"/>
        <end position="332"/>
    </location>
</feature>
<dbReference type="InParanoid" id="D8QPT7"/>
<dbReference type="InterPro" id="IPR046342">
    <property type="entry name" value="CBS_dom_sf"/>
</dbReference>
<dbReference type="Gene3D" id="3.10.580.10">
    <property type="entry name" value="CBS-domain"/>
    <property type="match status" value="2"/>
</dbReference>
<reference evidence="5 6" key="1">
    <citation type="journal article" date="2011" name="Science">
        <title>The Selaginella genome identifies genetic changes associated with the evolution of vascular plants.</title>
        <authorList>
            <person name="Banks J.A."/>
            <person name="Nishiyama T."/>
            <person name="Hasebe M."/>
            <person name="Bowman J.L."/>
            <person name="Gribskov M."/>
            <person name="dePamphilis C."/>
            <person name="Albert V.A."/>
            <person name="Aono N."/>
            <person name="Aoyama T."/>
            <person name="Ambrose B.A."/>
            <person name="Ashton N.W."/>
            <person name="Axtell M.J."/>
            <person name="Barker E."/>
            <person name="Barker M.S."/>
            <person name="Bennetzen J.L."/>
            <person name="Bonawitz N.D."/>
            <person name="Chapple C."/>
            <person name="Cheng C."/>
            <person name="Correa L.G."/>
            <person name="Dacre M."/>
            <person name="DeBarry J."/>
            <person name="Dreyer I."/>
            <person name="Elias M."/>
            <person name="Engstrom E.M."/>
            <person name="Estelle M."/>
            <person name="Feng L."/>
            <person name="Finet C."/>
            <person name="Floyd S.K."/>
            <person name="Frommer W.B."/>
            <person name="Fujita T."/>
            <person name="Gramzow L."/>
            <person name="Gutensohn M."/>
            <person name="Harholt J."/>
            <person name="Hattori M."/>
            <person name="Heyl A."/>
            <person name="Hirai T."/>
            <person name="Hiwatashi Y."/>
            <person name="Ishikawa M."/>
            <person name="Iwata M."/>
            <person name="Karol K.G."/>
            <person name="Koehler B."/>
            <person name="Kolukisaoglu U."/>
            <person name="Kubo M."/>
            <person name="Kurata T."/>
            <person name="Lalonde S."/>
            <person name="Li K."/>
            <person name="Li Y."/>
            <person name="Litt A."/>
            <person name="Lyons E."/>
            <person name="Manning G."/>
            <person name="Maruyama T."/>
            <person name="Michael T.P."/>
            <person name="Mikami K."/>
            <person name="Miyazaki S."/>
            <person name="Morinaga S."/>
            <person name="Murata T."/>
            <person name="Mueller-Roeber B."/>
            <person name="Nelson D.R."/>
            <person name="Obara M."/>
            <person name="Oguri Y."/>
            <person name="Olmstead R.G."/>
            <person name="Onodera N."/>
            <person name="Petersen B.L."/>
            <person name="Pils B."/>
            <person name="Prigge M."/>
            <person name="Rensing S.A."/>
            <person name="Riano-Pachon D.M."/>
            <person name="Roberts A.W."/>
            <person name="Sato Y."/>
            <person name="Scheller H.V."/>
            <person name="Schulz B."/>
            <person name="Schulz C."/>
            <person name="Shakirov E.V."/>
            <person name="Shibagaki N."/>
            <person name="Shinohara N."/>
            <person name="Shippen D.E."/>
            <person name="Soerensen I."/>
            <person name="Sotooka R."/>
            <person name="Sugimoto N."/>
            <person name="Sugita M."/>
            <person name="Sumikawa N."/>
            <person name="Tanurdzic M."/>
            <person name="Theissen G."/>
            <person name="Ulvskov P."/>
            <person name="Wakazuki S."/>
            <person name="Weng J.K."/>
            <person name="Willats W.W."/>
            <person name="Wipf D."/>
            <person name="Wolf P.G."/>
            <person name="Yang L."/>
            <person name="Zimmer A.D."/>
            <person name="Zhu Q."/>
            <person name="Mitros T."/>
            <person name="Hellsten U."/>
            <person name="Loque D."/>
            <person name="Otillar R."/>
            <person name="Salamov A."/>
            <person name="Schmutz J."/>
            <person name="Shapiro H."/>
            <person name="Lindquist E."/>
            <person name="Lucas S."/>
            <person name="Rokhsar D."/>
            <person name="Grigoriev I.V."/>
        </authorList>
    </citation>
    <scope>NUCLEOTIDE SEQUENCE [LARGE SCALE GENOMIC DNA]</scope>
</reference>
<dbReference type="AlphaFoldDB" id="D8QPT7"/>
<proteinExistence type="predicted"/>
<accession>D8QPT7</accession>